<dbReference type="EMBL" id="QJKD01000006">
    <property type="protein sequence ID" value="PXX53107.1"/>
    <property type="molecule type" value="Genomic_DNA"/>
</dbReference>
<sequence length="442" mass="49224">MIYEGEEKLKKQAENGFPKGITKICDSVYFALGYGGSTCTLVIGEESCILVDTLNGVAPAREARKEFEKLTDKPIRTIIYTHYFHFDHTSGASVFAGPDTRIIGRKPTYPQYGRTGLIKDICGVRGARQFGVGLTPEENICVGIGPRNEINGEKGSLPCREFFEEELLELEIDGTKVVLAAAPGETDDQIFVWFPQHRVLCCGDNYYESWPNLYAIRGGQYRDISGWIDSLDKMREYRAEYLLPGHTRAVIGSVEVETTLKNYRDALEYVLTETLRGMNEGRTPDELADSVRLPEHLASLPYLQEYYGTVEWSVRSIYTGYLGWFDGNPTKLGHMNTKERAEKTAAMMGGAGQVLAEGKAALERGEAQWAAELCDILLDCGQEMEAASCLKADALTELGRRQTSANARHYYLACARQLRGKGEALKLNGAMLDVVKKQEEKS</sequence>
<dbReference type="PANTHER" id="PTHR43223">
    <property type="entry name" value="ALKYL/ARYL-SULFATASE"/>
    <property type="match status" value="1"/>
</dbReference>
<gene>
    <name evidence="2" type="ORF">DFR60_106226</name>
</gene>
<dbReference type="Proteomes" id="UP000248057">
    <property type="component" value="Unassembled WGS sequence"/>
</dbReference>
<evidence type="ECO:0000259" key="1">
    <source>
        <dbReference type="SMART" id="SM00849"/>
    </source>
</evidence>
<dbReference type="InterPro" id="IPR052195">
    <property type="entry name" value="Bact_Alkyl/Aryl-Sulfatase"/>
</dbReference>
<dbReference type="Pfam" id="PF14863">
    <property type="entry name" value="Alkyl_sulf_dimr"/>
    <property type="match status" value="1"/>
</dbReference>
<dbReference type="Gene3D" id="1.25.40.880">
    <property type="entry name" value="Alkyl sulfatase, dimerisation domain"/>
    <property type="match status" value="1"/>
</dbReference>
<organism evidence="2 3">
    <name type="scientific">Hungatella effluvii</name>
    <dbReference type="NCBI Taxonomy" id="1096246"/>
    <lineage>
        <taxon>Bacteria</taxon>
        <taxon>Bacillati</taxon>
        <taxon>Bacillota</taxon>
        <taxon>Clostridia</taxon>
        <taxon>Lachnospirales</taxon>
        <taxon>Lachnospiraceae</taxon>
        <taxon>Hungatella</taxon>
    </lineage>
</organism>
<dbReference type="SUPFAM" id="SSF56281">
    <property type="entry name" value="Metallo-hydrolase/oxidoreductase"/>
    <property type="match status" value="1"/>
</dbReference>
<dbReference type="GO" id="GO:0018909">
    <property type="term" value="P:dodecyl sulfate metabolic process"/>
    <property type="evidence" value="ECO:0007669"/>
    <property type="project" value="InterPro"/>
</dbReference>
<protein>
    <submittedName>
        <fullName evidence="2">Metallo-beta-lactamase superfamily protein</fullName>
    </submittedName>
</protein>
<evidence type="ECO:0000313" key="2">
    <source>
        <dbReference type="EMBL" id="PXX53107.1"/>
    </source>
</evidence>
<dbReference type="GO" id="GO:0018741">
    <property type="term" value="F:linear primary-alkylsulfatase activity"/>
    <property type="evidence" value="ECO:0007669"/>
    <property type="project" value="InterPro"/>
</dbReference>
<dbReference type="Pfam" id="PF00753">
    <property type="entry name" value="Lactamase_B"/>
    <property type="match status" value="1"/>
</dbReference>
<comment type="caution">
    <text evidence="2">The sequence shown here is derived from an EMBL/GenBank/DDBJ whole genome shotgun (WGS) entry which is preliminary data.</text>
</comment>
<dbReference type="InterPro" id="IPR044097">
    <property type="entry name" value="Bds1/SdsA1_MBL-fold"/>
</dbReference>
<dbReference type="InterPro" id="IPR029228">
    <property type="entry name" value="Alkyl_sulf_dimr"/>
</dbReference>
<keyword evidence="3" id="KW-1185">Reference proteome</keyword>
<dbReference type="InterPro" id="IPR001279">
    <property type="entry name" value="Metallo-B-lactamas"/>
</dbReference>
<dbReference type="GO" id="GO:0046983">
    <property type="term" value="F:protein dimerization activity"/>
    <property type="evidence" value="ECO:0007669"/>
    <property type="project" value="InterPro"/>
</dbReference>
<dbReference type="SMART" id="SM00849">
    <property type="entry name" value="Lactamase_B"/>
    <property type="match status" value="1"/>
</dbReference>
<dbReference type="Gene3D" id="3.60.15.30">
    <property type="entry name" value="Metallo-beta-lactamase domain"/>
    <property type="match status" value="1"/>
</dbReference>
<dbReference type="CDD" id="cd07710">
    <property type="entry name" value="arylsulfatase_Sdsa1-like_MBL-fold"/>
    <property type="match status" value="1"/>
</dbReference>
<dbReference type="PANTHER" id="PTHR43223:SF1">
    <property type="entry name" value="ALKYL_ARYL-SULFATASE BDS1"/>
    <property type="match status" value="1"/>
</dbReference>
<dbReference type="AlphaFoldDB" id="A0A2V3Y5K2"/>
<name>A0A2V3Y5K2_9FIRM</name>
<dbReference type="InterPro" id="IPR038536">
    <property type="entry name" value="Alkyl/aryl-sulf_dimr_sf"/>
</dbReference>
<feature type="domain" description="Metallo-beta-lactamase" evidence="1">
    <location>
        <begin position="36"/>
        <end position="246"/>
    </location>
</feature>
<dbReference type="RefSeq" id="WP_110323342.1">
    <property type="nucleotide sequence ID" value="NZ_QJKD01000006.1"/>
</dbReference>
<proteinExistence type="predicted"/>
<evidence type="ECO:0000313" key="3">
    <source>
        <dbReference type="Proteomes" id="UP000248057"/>
    </source>
</evidence>
<dbReference type="GeneID" id="86061978"/>
<accession>A0A2V3Y5K2</accession>
<reference evidence="2 3" key="1">
    <citation type="submission" date="2018-05" db="EMBL/GenBank/DDBJ databases">
        <title>Genomic Encyclopedia of Type Strains, Phase IV (KMG-IV): sequencing the most valuable type-strain genomes for metagenomic binning, comparative biology and taxonomic classification.</title>
        <authorList>
            <person name="Goeker M."/>
        </authorList>
    </citation>
    <scope>NUCLEOTIDE SEQUENCE [LARGE SCALE GENOMIC DNA]</scope>
    <source>
        <strain evidence="2 3">DSM 24995</strain>
    </source>
</reference>
<dbReference type="InterPro" id="IPR036866">
    <property type="entry name" value="RibonucZ/Hydroxyglut_hydro"/>
</dbReference>